<name>A0A6J1P240_BICAN</name>
<evidence type="ECO:0000256" key="5">
    <source>
        <dbReference type="ARBA" id="ARBA00023315"/>
    </source>
</evidence>
<dbReference type="Proteomes" id="UP001652582">
    <property type="component" value="Chromosome 7"/>
</dbReference>
<evidence type="ECO:0000256" key="6">
    <source>
        <dbReference type="ARBA" id="ARBA00048117"/>
    </source>
</evidence>
<comment type="catalytic activity">
    <reaction evidence="6 7">
        <text>L-threonylcarbamoyladenylate + adenosine(37) in tRNA = N(6)-L-threonylcarbamoyladenosine(37) in tRNA + AMP + H(+)</text>
        <dbReference type="Rhea" id="RHEA:37059"/>
        <dbReference type="Rhea" id="RHEA-COMP:10162"/>
        <dbReference type="Rhea" id="RHEA-COMP:10163"/>
        <dbReference type="ChEBI" id="CHEBI:15378"/>
        <dbReference type="ChEBI" id="CHEBI:73682"/>
        <dbReference type="ChEBI" id="CHEBI:74411"/>
        <dbReference type="ChEBI" id="CHEBI:74418"/>
        <dbReference type="ChEBI" id="CHEBI:456215"/>
        <dbReference type="EC" id="2.3.1.234"/>
    </reaction>
</comment>
<dbReference type="InterPro" id="IPR017861">
    <property type="entry name" value="KAE1/TsaD"/>
</dbReference>
<keyword evidence="5 7" id="KW-0012">Acyltransferase</keyword>
<dbReference type="GO" id="GO:0046872">
    <property type="term" value="F:metal ion binding"/>
    <property type="evidence" value="ECO:0007669"/>
    <property type="project" value="UniProtKB-KW"/>
</dbReference>
<dbReference type="PRINTS" id="PR00789">
    <property type="entry name" value="OSIALOPTASE"/>
</dbReference>
<dbReference type="CDD" id="cd24134">
    <property type="entry name" value="ASKHA_NBD_OSGEPL1_QRI7_euk"/>
    <property type="match status" value="1"/>
</dbReference>
<dbReference type="OrthoDB" id="10259622at2759"/>
<sequence length="401" mass="44606">MQFINIHKIAKCIIYPVGKKYMSTILGIETSCDDTGCAIVNEKGNILGASLYSQSIVHLRYGGVNPLIARDLHRENIEIVVNKALDEAKLNIKDIDAIAVTIKPGLLISLQIGVKYAIYLSRTYNKVLIPIHHMEAHALVARMFHEISFPFLTLLISGGNSLLALVKDVNDFLLLGDTLDNAPGEVLDKAARRMKLRNIPAYSKLAGGQAIEMAARLSTNPYLFKFPLPLVRNRDCCFSFSGLKDAFRRHLLHQEKEHNIVGDRLIPEINDLCAGFQLAITEHLGHRTERAILFCEKHDLLDKNQKTVVVSGGVACNNFIFEGIQFIGNKLGCNVYRPPPKVCTDNGIMIAWNGIEKIKQQSTFESITLKDIDPTAPLGTNIMDEVKAANLNVKITRIKIK</sequence>
<evidence type="ECO:0000313" key="9">
    <source>
        <dbReference type="Proteomes" id="UP001652582"/>
    </source>
</evidence>
<dbReference type="Pfam" id="PF00814">
    <property type="entry name" value="TsaD"/>
    <property type="match status" value="1"/>
</dbReference>
<reference evidence="10" key="1">
    <citation type="submission" date="2025-08" db="UniProtKB">
        <authorList>
            <consortium name="RefSeq"/>
        </authorList>
    </citation>
    <scope>IDENTIFICATION</scope>
</reference>
<accession>A0A6J1P240</accession>
<gene>
    <name evidence="10" type="primary">LOC112055521</name>
</gene>
<dbReference type="NCBIfam" id="TIGR00329">
    <property type="entry name" value="gcp_kae1"/>
    <property type="match status" value="1"/>
</dbReference>
<dbReference type="HAMAP" id="MF_01445">
    <property type="entry name" value="TsaD"/>
    <property type="match status" value="1"/>
</dbReference>
<keyword evidence="4 7" id="KW-0479">Metal-binding</keyword>
<evidence type="ECO:0000259" key="8">
    <source>
        <dbReference type="Pfam" id="PF00814"/>
    </source>
</evidence>
<keyword evidence="7" id="KW-0496">Mitochondrion</keyword>
<dbReference type="AlphaFoldDB" id="A0A6J1P240"/>
<dbReference type="Gene3D" id="3.30.420.40">
    <property type="match status" value="2"/>
</dbReference>
<evidence type="ECO:0000256" key="3">
    <source>
        <dbReference type="ARBA" id="ARBA00022694"/>
    </source>
</evidence>
<evidence type="ECO:0000256" key="7">
    <source>
        <dbReference type="HAMAP-Rule" id="MF_03179"/>
    </source>
</evidence>
<evidence type="ECO:0000313" key="10">
    <source>
        <dbReference type="RefSeq" id="XP_023951438.2"/>
    </source>
</evidence>
<comment type="subcellular location">
    <subcellularLocation>
        <location evidence="7">Mitochondrion</location>
    </subcellularLocation>
</comment>
<proteinExistence type="inferred from homology"/>
<dbReference type="InterPro" id="IPR000905">
    <property type="entry name" value="Gcp-like_dom"/>
</dbReference>
<dbReference type="GO" id="GO:0005739">
    <property type="term" value="C:mitochondrion"/>
    <property type="evidence" value="ECO:0007669"/>
    <property type="project" value="UniProtKB-SubCell"/>
</dbReference>
<comment type="subunit">
    <text evidence="7">Homodimer.</text>
</comment>
<organism evidence="9 10">
    <name type="scientific">Bicyclus anynana</name>
    <name type="common">Squinting bush brown butterfly</name>
    <dbReference type="NCBI Taxonomy" id="110368"/>
    <lineage>
        <taxon>Eukaryota</taxon>
        <taxon>Metazoa</taxon>
        <taxon>Ecdysozoa</taxon>
        <taxon>Arthropoda</taxon>
        <taxon>Hexapoda</taxon>
        <taxon>Insecta</taxon>
        <taxon>Pterygota</taxon>
        <taxon>Neoptera</taxon>
        <taxon>Endopterygota</taxon>
        <taxon>Lepidoptera</taxon>
        <taxon>Glossata</taxon>
        <taxon>Ditrysia</taxon>
        <taxon>Papilionoidea</taxon>
        <taxon>Nymphalidae</taxon>
        <taxon>Satyrinae</taxon>
        <taxon>Satyrini</taxon>
        <taxon>Mycalesina</taxon>
        <taxon>Bicyclus</taxon>
    </lineage>
</organism>
<dbReference type="RefSeq" id="XP_023951438.2">
    <property type="nucleotide sequence ID" value="XM_024095670.2"/>
</dbReference>
<dbReference type="GeneID" id="112055521"/>
<evidence type="ECO:0000256" key="2">
    <source>
        <dbReference type="ARBA" id="ARBA00022679"/>
    </source>
</evidence>
<dbReference type="SUPFAM" id="SSF53067">
    <property type="entry name" value="Actin-like ATPase domain"/>
    <property type="match status" value="1"/>
</dbReference>
<dbReference type="GO" id="GO:0002949">
    <property type="term" value="P:tRNA threonylcarbamoyladenosine modification"/>
    <property type="evidence" value="ECO:0007669"/>
    <property type="project" value="UniProtKB-UniRule"/>
</dbReference>
<evidence type="ECO:0000256" key="1">
    <source>
        <dbReference type="ARBA" id="ARBA00012156"/>
    </source>
</evidence>
<protein>
    <recommendedName>
        <fullName evidence="1">N(6)-L-threonylcarbamoyladenine synthase</fullName>
        <ecNumber evidence="1">2.3.1.234</ecNumber>
    </recommendedName>
</protein>
<dbReference type="InterPro" id="IPR043129">
    <property type="entry name" value="ATPase_NBD"/>
</dbReference>
<dbReference type="GO" id="GO:0061711">
    <property type="term" value="F:tRNA N(6)-L-threonylcarbamoyladenine synthase activity"/>
    <property type="evidence" value="ECO:0007669"/>
    <property type="project" value="UniProtKB-EC"/>
</dbReference>
<keyword evidence="2 7" id="KW-0808">Transferase</keyword>
<comment type="similarity">
    <text evidence="7">Belongs to the KAE1 / TsaD family.</text>
</comment>
<dbReference type="PANTHER" id="PTHR11735">
    <property type="entry name" value="TRNA N6-ADENOSINE THREONYLCARBAMOYLTRANSFERASE"/>
    <property type="match status" value="1"/>
</dbReference>
<evidence type="ECO:0000256" key="4">
    <source>
        <dbReference type="ARBA" id="ARBA00022723"/>
    </source>
</evidence>
<feature type="domain" description="Gcp-like" evidence="8">
    <location>
        <begin position="46"/>
        <end position="352"/>
    </location>
</feature>
<keyword evidence="3 7" id="KW-0819">tRNA processing</keyword>
<dbReference type="PANTHER" id="PTHR11735:SF6">
    <property type="entry name" value="TRNA N6-ADENOSINE THREONYLCARBAMOYLTRANSFERASE, MITOCHONDRIAL"/>
    <property type="match status" value="1"/>
</dbReference>
<dbReference type="EC" id="2.3.1.234" evidence="1"/>
<comment type="function">
    <text evidence="7">Required for the formation of a threonylcarbamoyl group on adenosine at position 37 (t(6)A37) in mitochondrial tRNAs that read codons beginning with adenine. Probably involved in the transfer of the threonylcarbamoyl moiety of threonylcarbamoyl-AMP (TC-AMP) to the N6 group of A37. Involved in mitochondrial genome maintenance.</text>
</comment>
<keyword evidence="9" id="KW-1185">Reference proteome</keyword>
<dbReference type="KEGG" id="bany:112055521"/>
<comment type="cofactor">
    <cofactor evidence="7">
        <name>a divalent metal cation</name>
        <dbReference type="ChEBI" id="CHEBI:60240"/>
    </cofactor>
    <text evidence="7">Binds 1 divalent metal cation per subunit.</text>
</comment>
<dbReference type="InterPro" id="IPR022450">
    <property type="entry name" value="TsaD"/>
</dbReference>